<dbReference type="eggNOG" id="ENOG503017X">
    <property type="taxonomic scope" value="Bacteria"/>
</dbReference>
<dbReference type="STRING" id="748449.Halha_2227"/>
<evidence type="ECO:0008006" key="3">
    <source>
        <dbReference type="Google" id="ProtNLM"/>
    </source>
</evidence>
<name>L0KDD1_HALHC</name>
<dbReference type="AlphaFoldDB" id="L0KDD1"/>
<evidence type="ECO:0000313" key="2">
    <source>
        <dbReference type="Proteomes" id="UP000010880"/>
    </source>
</evidence>
<proteinExistence type="predicted"/>
<protein>
    <recommendedName>
        <fullName evidence="3">DUF2993 domain-containing protein</fullName>
    </recommendedName>
</protein>
<evidence type="ECO:0000313" key="1">
    <source>
        <dbReference type="EMBL" id="AGB42103.1"/>
    </source>
</evidence>
<accession>L0KDD1</accession>
<gene>
    <name evidence="1" type="ordered locus">Halha_2227</name>
</gene>
<dbReference type="Proteomes" id="UP000010880">
    <property type="component" value="Chromosome"/>
</dbReference>
<sequence length="229" mass="25990">MKSIKLWLIVIVLIVTVGLQLVLPNLFAERIATSLKQELNSWQQLEVEIDAVPALKLLLGQADELELEGKELVLNRIKISSIEAKYKDLKVKETNQGWQMVKGKNTYLDLELTEQNLNDYLLTRSELRVFEDFKVDITSNQVLITGVIVFFDAQVNLQLAGNFKVINSQQIVFRSDKLAVENIVIPSGVIKELKNQLQFKIDLTKLPIPVIVKQVKLKQDGLEILGINN</sequence>
<keyword evidence="2" id="KW-1185">Reference proteome</keyword>
<dbReference type="Pfam" id="PF11209">
    <property type="entry name" value="LmeA"/>
    <property type="match status" value="1"/>
</dbReference>
<reference evidence="2" key="1">
    <citation type="submission" date="2012-02" db="EMBL/GenBank/DDBJ databases">
        <title>The complete genome of Halobacteroides halobius DSM 5150.</title>
        <authorList>
            <person name="Lucas S."/>
            <person name="Copeland A."/>
            <person name="Lapidus A."/>
            <person name="Glavina del Rio T."/>
            <person name="Dalin E."/>
            <person name="Tice H."/>
            <person name="Bruce D."/>
            <person name="Goodwin L."/>
            <person name="Pitluck S."/>
            <person name="Peters L."/>
            <person name="Mikhailova N."/>
            <person name="Gu W."/>
            <person name="Kyrpides N."/>
            <person name="Mavromatis K."/>
            <person name="Ivanova N."/>
            <person name="Brettin T."/>
            <person name="Detter J.C."/>
            <person name="Han C."/>
            <person name="Larimer F."/>
            <person name="Land M."/>
            <person name="Hauser L."/>
            <person name="Markowitz V."/>
            <person name="Cheng J.-F."/>
            <person name="Hugenholtz P."/>
            <person name="Woyke T."/>
            <person name="Wu D."/>
            <person name="Tindall B."/>
            <person name="Pomrenke H."/>
            <person name="Brambilla E."/>
            <person name="Klenk H.-P."/>
            <person name="Eisen J.A."/>
        </authorList>
    </citation>
    <scope>NUCLEOTIDE SEQUENCE [LARGE SCALE GENOMIC DNA]</scope>
    <source>
        <strain evidence="2">ATCC 35273 / DSM 5150 / MD-1</strain>
    </source>
</reference>
<organism evidence="1 2">
    <name type="scientific">Halobacteroides halobius (strain ATCC 35273 / DSM 5150 / MD-1)</name>
    <dbReference type="NCBI Taxonomy" id="748449"/>
    <lineage>
        <taxon>Bacteria</taxon>
        <taxon>Bacillati</taxon>
        <taxon>Bacillota</taxon>
        <taxon>Clostridia</taxon>
        <taxon>Halanaerobiales</taxon>
        <taxon>Halobacteroidaceae</taxon>
        <taxon>Halobacteroides</taxon>
    </lineage>
</organism>
<dbReference type="HOGENOM" id="CLU_1208406_0_0_9"/>
<dbReference type="KEGG" id="hhl:Halha_2227"/>
<dbReference type="EMBL" id="CP003359">
    <property type="protein sequence ID" value="AGB42103.1"/>
    <property type="molecule type" value="Genomic_DNA"/>
</dbReference>
<dbReference type="RefSeq" id="WP_015327817.1">
    <property type="nucleotide sequence ID" value="NC_019978.1"/>
</dbReference>
<dbReference type="InterPro" id="IPR021373">
    <property type="entry name" value="DUF2993"/>
</dbReference>
<dbReference type="OrthoDB" id="2111570at2"/>